<dbReference type="Gene3D" id="3.40.50.720">
    <property type="entry name" value="NAD(P)-binding Rossmann-like Domain"/>
    <property type="match status" value="1"/>
</dbReference>
<dbReference type="InterPro" id="IPR027051">
    <property type="entry name" value="XdhC_Rossmann_dom"/>
</dbReference>
<dbReference type="AlphaFoldDB" id="A0A6J7JEZ4"/>
<reference evidence="3" key="1">
    <citation type="submission" date="2020-05" db="EMBL/GenBank/DDBJ databases">
        <authorList>
            <person name="Chiriac C."/>
            <person name="Salcher M."/>
            <person name="Ghai R."/>
            <person name="Kavagutti S V."/>
        </authorList>
    </citation>
    <scope>NUCLEOTIDE SEQUENCE</scope>
</reference>
<evidence type="ECO:0000259" key="2">
    <source>
        <dbReference type="Pfam" id="PF13478"/>
    </source>
</evidence>
<gene>
    <name evidence="3" type="ORF">UFOPK3674_01851</name>
</gene>
<evidence type="ECO:0000313" key="3">
    <source>
        <dbReference type="EMBL" id="CAB4941327.1"/>
    </source>
</evidence>
<dbReference type="Pfam" id="PF13478">
    <property type="entry name" value="XdhC_C"/>
    <property type="match status" value="1"/>
</dbReference>
<dbReference type="InterPro" id="IPR003777">
    <property type="entry name" value="XdhC_CoxI"/>
</dbReference>
<dbReference type="Pfam" id="PF02625">
    <property type="entry name" value="XdhC_CoxI"/>
    <property type="match status" value="2"/>
</dbReference>
<dbReference type="InterPro" id="IPR052698">
    <property type="entry name" value="MoCofactor_Util/Proc"/>
</dbReference>
<dbReference type="PANTHER" id="PTHR30388">
    <property type="entry name" value="ALDEHYDE OXIDOREDUCTASE MOLYBDENUM COFACTOR ASSEMBLY PROTEIN"/>
    <property type="match status" value="1"/>
</dbReference>
<name>A0A6J7JEZ4_9ZZZZ</name>
<accession>A0A6J7JEZ4</accession>
<dbReference type="EMBL" id="CAFBMX010000010">
    <property type="protein sequence ID" value="CAB4941327.1"/>
    <property type="molecule type" value="Genomic_DNA"/>
</dbReference>
<dbReference type="PANTHER" id="PTHR30388:SF4">
    <property type="entry name" value="MOLYBDENUM COFACTOR INSERTION CHAPERONE PAOD"/>
    <property type="match status" value="1"/>
</dbReference>
<organism evidence="3">
    <name type="scientific">freshwater metagenome</name>
    <dbReference type="NCBI Taxonomy" id="449393"/>
    <lineage>
        <taxon>unclassified sequences</taxon>
        <taxon>metagenomes</taxon>
        <taxon>ecological metagenomes</taxon>
    </lineage>
</organism>
<feature type="domain" description="XdhC- CoxI" evidence="1">
    <location>
        <begin position="122"/>
        <end position="180"/>
    </location>
</feature>
<sequence>MNRTSDHDVMDQARGWAARGEGVAVATVVGTQRSAPRPIGTRMVIGEGGGIDGSVSGGCVEGAVVEAAEALLAGGAPQLLEYGISDEQAWDVGLQCGGAISVWLERWEPSAGTPDDCLLEAARDGRRAAVVTLLDGERAGAKLFVDAAGERHGTLGADDLDAAAAAAADTLLWEERSAVREVLGQAVFVDVVAPPPRLFVFGAVDYATALCALAAQLGWRPFVIDPRARFAQPERFPAAEEVVAKWPQEAFTQLGGIDAATAIVVLTHDPKLDDAALELALRSPAAYVGAMGSRRAQESRRERLLALGLGEDELARIAAPVGLDLGAQSAEETALSIMAEIVALRRGRTGGRLRDASGRIHATAP</sequence>
<feature type="domain" description="XdhC Rossmann" evidence="2">
    <location>
        <begin position="198"/>
        <end position="341"/>
    </location>
</feature>
<proteinExistence type="predicted"/>
<feature type="domain" description="XdhC- CoxI" evidence="1">
    <location>
        <begin position="16"/>
        <end position="83"/>
    </location>
</feature>
<evidence type="ECO:0000259" key="1">
    <source>
        <dbReference type="Pfam" id="PF02625"/>
    </source>
</evidence>
<protein>
    <submittedName>
        <fullName evidence="3">Unannotated protein</fullName>
    </submittedName>
</protein>